<name>A0A8X8YTC8_SALSN</name>
<reference evidence="1" key="2">
    <citation type="submission" date="2020-08" db="EMBL/GenBank/DDBJ databases">
        <title>Plant Genome Project.</title>
        <authorList>
            <person name="Zhang R.-G."/>
        </authorList>
    </citation>
    <scope>NUCLEOTIDE SEQUENCE</scope>
    <source>
        <strain evidence="1">Huo1</strain>
        <tissue evidence="1">Leaf</tissue>
    </source>
</reference>
<protein>
    <submittedName>
        <fullName evidence="1">Uncharacterized protein</fullName>
    </submittedName>
</protein>
<proteinExistence type="predicted"/>
<dbReference type="EMBL" id="PNBA02000001">
    <property type="protein sequence ID" value="KAG6436207.1"/>
    <property type="molecule type" value="Genomic_DNA"/>
</dbReference>
<dbReference type="Proteomes" id="UP000298416">
    <property type="component" value="Unassembled WGS sequence"/>
</dbReference>
<organism evidence="1">
    <name type="scientific">Salvia splendens</name>
    <name type="common">Scarlet sage</name>
    <dbReference type="NCBI Taxonomy" id="180675"/>
    <lineage>
        <taxon>Eukaryota</taxon>
        <taxon>Viridiplantae</taxon>
        <taxon>Streptophyta</taxon>
        <taxon>Embryophyta</taxon>
        <taxon>Tracheophyta</taxon>
        <taxon>Spermatophyta</taxon>
        <taxon>Magnoliopsida</taxon>
        <taxon>eudicotyledons</taxon>
        <taxon>Gunneridae</taxon>
        <taxon>Pentapetalae</taxon>
        <taxon>asterids</taxon>
        <taxon>lamiids</taxon>
        <taxon>Lamiales</taxon>
        <taxon>Lamiaceae</taxon>
        <taxon>Nepetoideae</taxon>
        <taxon>Mentheae</taxon>
        <taxon>Salviinae</taxon>
        <taxon>Salvia</taxon>
        <taxon>Salvia subgen. Calosphace</taxon>
        <taxon>core Calosphace</taxon>
    </lineage>
</organism>
<dbReference type="AlphaFoldDB" id="A0A8X8YTC8"/>
<sequence>MDFKHSQPIDTPIVASAERVVPAGGLPQSADRYSKDLLLRHFPTLNLEVKVVSIGAGVDGPQLRKTSLRRS</sequence>
<accession>A0A8X8YTC8</accession>
<reference evidence="1" key="1">
    <citation type="submission" date="2018-01" db="EMBL/GenBank/DDBJ databases">
        <authorList>
            <person name="Mao J.F."/>
        </authorList>
    </citation>
    <scope>NUCLEOTIDE SEQUENCE</scope>
    <source>
        <strain evidence="1">Huo1</strain>
        <tissue evidence="1">Leaf</tissue>
    </source>
</reference>
<comment type="caution">
    <text evidence="1">The sequence shown here is derived from an EMBL/GenBank/DDBJ whole genome shotgun (WGS) entry which is preliminary data.</text>
</comment>
<evidence type="ECO:0000313" key="2">
    <source>
        <dbReference type="Proteomes" id="UP000298416"/>
    </source>
</evidence>
<evidence type="ECO:0000313" key="1">
    <source>
        <dbReference type="EMBL" id="KAG6436207.1"/>
    </source>
</evidence>
<keyword evidence="2" id="KW-1185">Reference proteome</keyword>
<gene>
    <name evidence="1" type="ORF">SASPL_101092</name>
</gene>